<feature type="transmembrane region" description="Helical" evidence="1">
    <location>
        <begin position="320"/>
        <end position="353"/>
    </location>
</feature>
<dbReference type="InterPro" id="IPR020846">
    <property type="entry name" value="MFS_dom"/>
</dbReference>
<feature type="transmembrane region" description="Helical" evidence="1">
    <location>
        <begin position="288"/>
        <end position="308"/>
    </location>
</feature>
<dbReference type="Pfam" id="PF07690">
    <property type="entry name" value="MFS_1"/>
    <property type="match status" value="2"/>
</dbReference>
<organism evidence="3 4">
    <name type="scientific">Halorussus aquaticus</name>
    <dbReference type="NCBI Taxonomy" id="2953748"/>
    <lineage>
        <taxon>Archaea</taxon>
        <taxon>Methanobacteriati</taxon>
        <taxon>Methanobacteriota</taxon>
        <taxon>Stenosarchaea group</taxon>
        <taxon>Halobacteria</taxon>
        <taxon>Halobacteriales</taxon>
        <taxon>Haladaptataceae</taxon>
        <taxon>Halorussus</taxon>
    </lineage>
</organism>
<name>A0ABD5Q5Y2_9EURY</name>
<feature type="transmembrane region" description="Helical" evidence="1">
    <location>
        <begin position="378"/>
        <end position="398"/>
    </location>
</feature>
<feature type="transmembrane region" description="Helical" evidence="1">
    <location>
        <begin position="77"/>
        <end position="96"/>
    </location>
</feature>
<dbReference type="PANTHER" id="PTHR43129:SF1">
    <property type="entry name" value="FOSMIDOMYCIN RESISTANCE PROTEIN"/>
    <property type="match status" value="1"/>
</dbReference>
<feature type="domain" description="Major facilitator superfamily (MFS) profile" evidence="2">
    <location>
        <begin position="9"/>
        <end position="429"/>
    </location>
</feature>
<keyword evidence="1" id="KW-1133">Transmembrane helix</keyword>
<protein>
    <submittedName>
        <fullName evidence="3">MFS transporter</fullName>
    </submittedName>
</protein>
<proteinExistence type="predicted"/>
<keyword evidence="1" id="KW-0812">Transmembrane</keyword>
<evidence type="ECO:0000259" key="2">
    <source>
        <dbReference type="PROSITE" id="PS50850"/>
    </source>
</evidence>
<feature type="transmembrane region" description="Helical" evidence="1">
    <location>
        <begin position="405"/>
        <end position="425"/>
    </location>
</feature>
<accession>A0ABD5Q5Y2</accession>
<sequence>MLAEFGDKQRAFALLVSGVHGMDHLLKRLFPPLIPVWVVAFGYPLWKLGLLMGVRTFGSAVGQAPMGVLSDRYDRRYLLPLGFAVAGLGVVTFALAPGLTAATEVLTVAGVTLDERFLVLLTAMFAVGIGSSTVHPTGYPLISANVDESNKGTVLGMWGSASKFGDGVAPTLVGGLLVVLTWDRILLGVGTFGVAYAVLLFVALGAFETRPAGRRVDTDDGVDGLGALWERDRRLYVYPLLAVFAYFAVQITAATGVTVFLPEFLASVYGYSFAALGVELTPESTASFYYSALLIVAGVGQLATGRLVDAYDSRKVLVGYLVVAAGVLGVLAVGTFSPIGLLVVLMLLGVSLYGMNPARDSLVSDIAPPELEGRAFGYIWTGALLASSASPAIVGYLADSTGLRAVFLALAGFVLLSAIPIVLLLSESVYVFGEEATDAETTTGD</sequence>
<comment type="caution">
    <text evidence="3">The sequence shown here is derived from an EMBL/GenBank/DDBJ whole genome shotgun (WGS) entry which is preliminary data.</text>
</comment>
<feature type="transmembrane region" description="Helical" evidence="1">
    <location>
        <begin position="185"/>
        <end position="207"/>
    </location>
</feature>
<dbReference type="RefSeq" id="WP_254268301.1">
    <property type="nucleotide sequence ID" value="NZ_CP100400.1"/>
</dbReference>
<feature type="transmembrane region" description="Helical" evidence="1">
    <location>
        <begin position="117"/>
        <end position="135"/>
    </location>
</feature>
<reference evidence="3 4" key="1">
    <citation type="journal article" date="2019" name="Int. J. Syst. Evol. Microbiol.">
        <title>The Global Catalogue of Microorganisms (GCM) 10K type strain sequencing project: providing services to taxonomists for standard genome sequencing and annotation.</title>
        <authorList>
            <consortium name="The Broad Institute Genomics Platform"/>
            <consortium name="The Broad Institute Genome Sequencing Center for Infectious Disease"/>
            <person name="Wu L."/>
            <person name="Ma J."/>
        </authorList>
    </citation>
    <scope>NUCLEOTIDE SEQUENCE [LARGE SCALE GENOMIC DNA]</scope>
    <source>
        <strain evidence="3 4">XZYJ18</strain>
    </source>
</reference>
<keyword evidence="1" id="KW-0472">Membrane</keyword>
<gene>
    <name evidence="3" type="ORF">ACFO9K_17560</name>
</gene>
<feature type="transmembrane region" description="Helical" evidence="1">
    <location>
        <begin position="235"/>
        <end position="261"/>
    </location>
</feature>
<dbReference type="EMBL" id="JBHSHT010000002">
    <property type="protein sequence ID" value="MFC4826063.1"/>
    <property type="molecule type" value="Genomic_DNA"/>
</dbReference>
<evidence type="ECO:0000313" key="4">
    <source>
        <dbReference type="Proteomes" id="UP001595945"/>
    </source>
</evidence>
<dbReference type="AlphaFoldDB" id="A0ABD5Q5Y2"/>
<dbReference type="Gene3D" id="1.20.1250.20">
    <property type="entry name" value="MFS general substrate transporter like domains"/>
    <property type="match status" value="2"/>
</dbReference>
<dbReference type="InterPro" id="IPR036259">
    <property type="entry name" value="MFS_trans_sf"/>
</dbReference>
<evidence type="ECO:0000313" key="3">
    <source>
        <dbReference type="EMBL" id="MFC4826063.1"/>
    </source>
</evidence>
<dbReference type="PANTHER" id="PTHR43129">
    <property type="entry name" value="FOSMIDOMYCIN RESISTANCE PROTEIN"/>
    <property type="match status" value="1"/>
</dbReference>
<evidence type="ECO:0000256" key="1">
    <source>
        <dbReference type="SAM" id="Phobius"/>
    </source>
</evidence>
<dbReference type="SUPFAM" id="SSF103473">
    <property type="entry name" value="MFS general substrate transporter"/>
    <property type="match status" value="1"/>
</dbReference>
<dbReference type="InterPro" id="IPR011701">
    <property type="entry name" value="MFS"/>
</dbReference>
<keyword evidence="4" id="KW-1185">Reference proteome</keyword>
<dbReference type="GeneID" id="73046844"/>
<dbReference type="PROSITE" id="PS50850">
    <property type="entry name" value="MFS"/>
    <property type="match status" value="1"/>
</dbReference>
<dbReference type="Proteomes" id="UP001595945">
    <property type="component" value="Unassembled WGS sequence"/>
</dbReference>